<dbReference type="Proteomes" id="UP000499080">
    <property type="component" value="Unassembled WGS sequence"/>
</dbReference>
<comment type="caution">
    <text evidence="1">The sequence shown here is derived from an EMBL/GenBank/DDBJ whole genome shotgun (WGS) entry which is preliminary data.</text>
</comment>
<keyword evidence="2" id="KW-1185">Reference proteome</keyword>
<protein>
    <submittedName>
        <fullName evidence="1">Uncharacterized protein</fullName>
    </submittedName>
</protein>
<dbReference type="AlphaFoldDB" id="A0A4Y2P1P6"/>
<evidence type="ECO:0000313" key="1">
    <source>
        <dbReference type="EMBL" id="GBN44883.1"/>
    </source>
</evidence>
<accession>A0A4Y2P1P6</accession>
<gene>
    <name evidence="1" type="ORF">AVEN_195197_1</name>
</gene>
<organism evidence="1 2">
    <name type="scientific">Araneus ventricosus</name>
    <name type="common">Orbweaver spider</name>
    <name type="synonym">Epeira ventricosa</name>
    <dbReference type="NCBI Taxonomy" id="182803"/>
    <lineage>
        <taxon>Eukaryota</taxon>
        <taxon>Metazoa</taxon>
        <taxon>Ecdysozoa</taxon>
        <taxon>Arthropoda</taxon>
        <taxon>Chelicerata</taxon>
        <taxon>Arachnida</taxon>
        <taxon>Araneae</taxon>
        <taxon>Araneomorphae</taxon>
        <taxon>Entelegynae</taxon>
        <taxon>Araneoidea</taxon>
        <taxon>Araneidae</taxon>
        <taxon>Araneus</taxon>
    </lineage>
</organism>
<name>A0A4Y2P1P6_ARAVE</name>
<sequence>MVLDCVEHYGAATSTTISSFPGPSKPGADEQMEEVRVVLENGSSTLWCWVVSDTTVLPHLPQFRAFPVLQNQEQMNRWRKFE</sequence>
<proteinExistence type="predicted"/>
<reference evidence="1 2" key="1">
    <citation type="journal article" date="2019" name="Sci. Rep.">
        <title>Orb-weaving spider Araneus ventricosus genome elucidates the spidroin gene catalogue.</title>
        <authorList>
            <person name="Kono N."/>
            <person name="Nakamura H."/>
            <person name="Ohtoshi R."/>
            <person name="Moran D.A.P."/>
            <person name="Shinohara A."/>
            <person name="Yoshida Y."/>
            <person name="Fujiwara M."/>
            <person name="Mori M."/>
            <person name="Tomita M."/>
            <person name="Arakawa K."/>
        </authorList>
    </citation>
    <scope>NUCLEOTIDE SEQUENCE [LARGE SCALE GENOMIC DNA]</scope>
</reference>
<dbReference type="EMBL" id="BGPR01010211">
    <property type="protein sequence ID" value="GBN44883.1"/>
    <property type="molecule type" value="Genomic_DNA"/>
</dbReference>
<evidence type="ECO:0000313" key="2">
    <source>
        <dbReference type="Proteomes" id="UP000499080"/>
    </source>
</evidence>